<dbReference type="Pfam" id="PF14765">
    <property type="entry name" value="PS-DH"/>
    <property type="match status" value="2"/>
</dbReference>
<feature type="domain" description="Ketosynthase family 3 (KS3)" evidence="8">
    <location>
        <begin position="997"/>
        <end position="1410"/>
    </location>
</feature>
<sequence length="4404" mass="454177">MSTIIDGQTAIAVTGISCRLPGAGNPGELWDLLRQGRDAIREMPPERRGPGGARWGAYLDQVDAFDPAFFGISPREAAVMDPQQRLALELVWEALEDAAVVPGTLTGSPTAVYVGAHRDDYAALTYQQGAGAITQHTFTGVNRGVIANRVSHTLGLRGPSLTVDSAQSSGLVAVHLACDELRSGRSTLAVAAGVNLNLLAEAAVTAERFGGLSPDGTAYVFDARANGFVRGEGGGAVVLKPLERALADGDRVYGVIRGSAVNNDGPADGLTVPSATAQEQVLRAAYAAAGIEPAAVRYVELHGTGTPVGDPIEAAALGAVLGDGGDLPVRVGSVKTNIGHLEGASGVAGLLKVLLSLHHRELPPSLNFATPHPDIPLDRLGLAVQDSLTPWPGAEGPLVAGVSSFGIGGTNGHLVLTEAPAVPRTPPAEQRPPIPWILAARTPQALSAQAAALGSAEGSPGDIGWSLATGRTRFAQRAVVIGADDAGLRAGLAALADGAAAPGTVTGSVTPGTTAFLFTGQGAQRTGMGAGLYERYPVFAAAYDAVCAEFDHLLPGDLRDVIAGGDELHRTGWTQPALFALEVALFRLVESWGLRPARLAGHSIGELAAAHCAGVLDLADACALVAARARLMEALPPGGAMLAVQAAEDDVLPLLTGDLGIAAVNGPTAVVVSGGTGPAAELAAEAERRGWRTHRLTVSHAFHSAHMEPMLDEFRRVAEGLTYHLPSVPVVSTVTGRAETDLLRSPDYWTDQVRRPVRFLDAVRTLEAAGTSTYLELGPDAVVAALASASLTAPQDAVCLPLLRASRPEPETALTAVAGAYVRGADVDWAAFFDGATRVPLPTYPFERSRHWLPGGPGGAAGRAAGDLLTARPEPDDAGRPAPEPAAGPAAGATGPGPGSRRPAGAVQDLVLAEAAAVLEYAPGQRVEATLPFKELGFDSMMSVELRDRLARATGLGLPSGLLFDHPTPADLIGHLTAELAGEIEDAAPSRTTSGDDDPIAIVGMACRYPGGVASPEDLWRLVAEGRDATSAFPADRGWDVDLPVTRGGFLHDAGLFDAAFFGISPREALAMDPQQRILLELAWEAVERAGLDPRTLRGSRTGVYVGATTLDYGPRMHEAPAEVEGQVLTGSTSSVMSGRIAYQLGLNGPAVTVDTACSSSLVAMHLAVRSLRSGETGLALAGGATVMSGPGMFVEFTRQGGLALDGRCKPFAAGADGTAWAEGAGLLLLERLSDARRNGHPVLAVIRGSAINQDGASNGLTAPNGLAQRRVIRDALADAGLAPADVAAVEAHGTGTKLGDPIEAEALIAAYGDRAAGAPLYLGSLKSNVGHAQAAAGVGGVIKLVQALHAETLPRTLHVDAPTPHVDWSAGTVSLLTAPRPWPASDTPRRAAVSSFGISGTNAHLVLEEAPAPAPSSGGPASSSVSGPTTSPAPGSGTPERPAPGAVTPERPDPAAGTPAVPVPWVVSARDDAALRAQAARLRDAAGTQAVDGVGLALASGRTLFEERAVVVGHDRAELLAGLDALAAGDAALRGTAQEGSTAFLFTGQGAQRLGMGRELYAAFPVFAAALDEVAALLDAHLDRPLLGVVFGDDAAALDRTDLAQPALFALEVALARLLAAHGLVPDLVAGHSIGEYAAAHVAGVMSLEDAARLVAARGRLMQSAPAGGAMTAIQATEDEVVTDGRTTVLAAVNAPESVVVAGDADAVRALAEDWRGRGRRVKELRVSHAFHSPHMDPVLADFQRVVESVTLNEPSIPLVSTLTGALAAPGELTDPTYWVRQIRRTVRFADAAAASAAHGAVRFVEVGPDAVLAGLVPGAVPLLRAGRPEPESVVRALSSALADGAPVDLAPFFPGAVPAELPTYAFQREHFWLRPAERADALGLGQEPGTHPFLSATVSLADRDEHVLTGRVSRSAWPWLADHAVGGAVLLPGTAFLDLAVAAAGGTGTGTLGELTLEAPLFLASDAAVPVQVTISAPDAAGTRRLTLHSRDGDDWTRHASGTVVPAASPAPVAAADDELRSWPPAGAVAEPLGDLYDRLAALGYDYGPAFQGVRGLWRRGDTVFAEVALTTEAGPFGLHPALLDAVLHPVVLDLAQDGRVWLPFTWSDVRVHRPGAATARVRVTPNGPGDVAIALADDAGAPLASVGSLVLRPAAATSAPGSLLTLGWQPVEAGAVVEAGAAEPGGAEYVVVDLDGPGPHENAHQALAAVRTHPETDPRPLVLVTRGAVAVAPGDPLPAVGQAAAWGLARTAQSEYPGRVVVVDVESDDDVAPAVASGEPQVAVRGGQLYAPRLEAAPAAPDTAAPFGPDGTVLVTGGTGGLGRILARHLAERHGVVDLLLVSRRGADAPGAAELVAELTALGARPVVAAADLSDAGAVRDLLAGIPADRPLTAVLHAAGVVADGTLAALDPASIDAVLRPKADAARILHDLTLSSPLRAFVLFSSVTGLTGTAGQGAYAAANTYLDALALHRAGLGLPATSLAWGLWADGMGEALGEADLARWRRSGFLPLAADEGLRLFDAALADGGPVLSPVALDRAALRTLGADAPAILRGLVPARARRAAPAVAAGAWPDAMRELAAAEREEAVLTLVRTTVAGVLGHAGAASVPARRAFRDLGFDSLAGVELRNRLASATGLPLPATVVFDHPSPTALAAYLLTRVDGPARAVVRARTSAADDDPVAIVGMACRFPGGVGSPEDLWKLVTEGTDAVSGFPVNRGWDLGALYDPDPEHPGTSYVREGGFLHDADLFDADFFGISPREATATDPQQRLLLEVAWAAWEHAGIVPASLRGSGTGVFVGAMYDDYASRLALAPEEFEGFLLAGNLSSVVSGRLAYTYGLEGPAVTVDTACSSSLVALHLAAAALRNGECDLALAGGVTVMSSPNTFVEFSRQRGLSPDGRCKSFGAGADGTGWSEGVGLLVVERLSDARRNGHRVLGVLKGSAVNQDGASNGLTAPNGPAQERVIRQALANAGLEPGDVDAVEAHGTGTRLGDPIEAQALLATYGQDRDEPLWLGSLKSNIGHAQAAAGVGGIIKMLEAMRHGVLPRTLHAQERSPHIDWSTGSVELLTQERAWPETGRPRRAAVSSFGISGTNAHVVLEAPEPEAAEPAGAPEAAAPSALLPWVLSARSEPALRAQAERLLLAAGTGPDLQVGRTLAERTRFEHRAVLVGADRTAALTALAMGQEVPWLVTGVEREGGTAFVFTGQGSQRLGMGRELYGSEPVFASAFDDVCAHLDPMLERPLRDVLFASGPGEGADGGPAGDSADAALLDQTVFAQAALFAVETALFRLVESFGVRPDFLLGHSIGEVTAAHVAGVLDLADACALVAARGRLMQSAPAGGAMVAIEASEDDVTPTLVPGVEIAGINGPTAVVVSGDVEAAEQVAQIWRERGRRVKRLSVSHAFHSAHMDGILAEFEETISSLTFREPSIPVVSNVTGQAATELTVPAYWSRQIRSAVRFHDGVETLQAAGVVRYLELGPDGVLSALVPDTAAPALRAGRPERETFLAALAVVHADGAGVDWLTAFDRHEAGTVELPTYPFQRSRHWLEAAADGYPLLGAPVGLAGRDEQVLSGTVSRAALPWTADHTVGGATLFPGTGFVELAVRAAELTGGGHPDDLTLTAPLVLSAREATELQAVVTADGDQRGIEIFARTGDRPWTSHARGVLTTEDDAAAAPFAGLVWPPPGATEVDLDGVYDRLGDRGYAYGPAFQGLRKLWRDGDDLYAEVGGADGPYALHPALLDAALHPLLPGVAGEPGPNWVPFSWSGVRVHRTGVTAARVRITVLADAPDSREVSLALFDDAGSPVAEVASLTLRPLTTAGLRAGLEGLSYVGWAPVARPDAAAAPGPVTVLRLDRRDPAEARVAVREVLERVQERLREETSLERRLVVVTSGAVATRPDEDVPDLAHAGVWGLLRSAQTENPDRIVLADLDDPDADLDPLLASGEPQVALRDGVLLAPRIVRTTPADDEPETSLWSDGTVLISGATGTLGQVLARHLVTAHGARRLLLLSRRGADAPGAAELATELAGLGAETAFAACDLADRDALRAVLAGIPADRPLRAVVHTAGIVDDGVFADLAAERLDGVLLPKIEAAWNLHELTLDQDLTAFVLYSSVAGLLGTAGQANYAAGNTFLDALAQHRRAHGRPATSLAWGLWAQSSSMTDQLADVDLVRMARSGLVALESGEAMALFDAAHGAGHPVLAVTRFDTSVLGPESAPVMLRGMVRAPARAASAGPAGGSLADRLAALPAPDRRRAVLELVVAQVASVLGHADGGGVGPDRAFRDLGFDSLTAVELRNRLGKATGLRLPTTLVFDHPNPDAVAGYVLGQLEVDRPAPVLAELDRLRPLLADALAGEEHREQVARMLRALLDDGGDDRTDDLATASDEDLFALVDGLD</sequence>
<dbReference type="InterPro" id="IPR016039">
    <property type="entry name" value="Thiolase-like"/>
</dbReference>
<dbReference type="InterPro" id="IPR042104">
    <property type="entry name" value="PKS_dehydratase_sf"/>
</dbReference>
<dbReference type="InterPro" id="IPR003965">
    <property type="entry name" value="Fatty_acid_synthase"/>
</dbReference>
<dbReference type="InterPro" id="IPR049900">
    <property type="entry name" value="PKS_mFAS_DH"/>
</dbReference>
<evidence type="ECO:0000256" key="1">
    <source>
        <dbReference type="ARBA" id="ARBA00022450"/>
    </source>
</evidence>
<evidence type="ECO:0000259" key="9">
    <source>
        <dbReference type="PROSITE" id="PS52019"/>
    </source>
</evidence>
<dbReference type="Pfam" id="PF16197">
    <property type="entry name" value="KAsynt_C_assoc"/>
    <property type="match status" value="3"/>
</dbReference>
<dbReference type="PROSITE" id="PS00012">
    <property type="entry name" value="PHOSPHOPANTETHEINE"/>
    <property type="match status" value="3"/>
</dbReference>
<dbReference type="InterPro" id="IPR036291">
    <property type="entry name" value="NAD(P)-bd_dom_sf"/>
</dbReference>
<dbReference type="InterPro" id="IPR016036">
    <property type="entry name" value="Malonyl_transacylase_ACP-bd"/>
</dbReference>
<dbReference type="Gene3D" id="3.40.47.10">
    <property type="match status" value="3"/>
</dbReference>
<dbReference type="SUPFAM" id="SSF52151">
    <property type="entry name" value="FabD/lysophospholipase-like"/>
    <property type="match status" value="3"/>
</dbReference>
<dbReference type="InterPro" id="IPR014031">
    <property type="entry name" value="Ketoacyl_synth_C"/>
</dbReference>
<dbReference type="InterPro" id="IPR055123">
    <property type="entry name" value="SpnB-like_Rossmann"/>
</dbReference>
<dbReference type="Pfam" id="PF02801">
    <property type="entry name" value="Ketoacyl-synt_C"/>
    <property type="match status" value="3"/>
</dbReference>
<feature type="region of interest" description="C-terminal hotdog fold" evidence="5">
    <location>
        <begin position="3694"/>
        <end position="3830"/>
    </location>
</feature>
<dbReference type="SUPFAM" id="SSF53901">
    <property type="entry name" value="Thiolase-like"/>
    <property type="match status" value="3"/>
</dbReference>
<evidence type="ECO:0000256" key="5">
    <source>
        <dbReference type="PROSITE-ProRule" id="PRU01363"/>
    </source>
</evidence>
<feature type="compositionally biased region" description="Low complexity" evidence="6">
    <location>
        <begin position="885"/>
        <end position="904"/>
    </location>
</feature>
<dbReference type="RefSeq" id="WP_344099681.1">
    <property type="nucleotide sequence ID" value="NZ_BAAANL010000001.1"/>
</dbReference>
<dbReference type="InterPro" id="IPR057326">
    <property type="entry name" value="KR_dom"/>
</dbReference>
<evidence type="ECO:0000256" key="2">
    <source>
        <dbReference type="ARBA" id="ARBA00022553"/>
    </source>
</evidence>
<feature type="region of interest" description="N-terminal hotdog fold" evidence="5">
    <location>
        <begin position="3561"/>
        <end position="3680"/>
    </location>
</feature>
<feature type="region of interest" description="Disordered" evidence="6">
    <location>
        <begin position="1411"/>
        <end position="1464"/>
    </location>
</feature>
<dbReference type="PROSITE" id="PS50075">
    <property type="entry name" value="CARRIER"/>
    <property type="match status" value="3"/>
</dbReference>
<accession>A0ABN2N5J8</accession>
<dbReference type="PANTHER" id="PTHR43775">
    <property type="entry name" value="FATTY ACID SYNTHASE"/>
    <property type="match status" value="1"/>
</dbReference>
<feature type="domain" description="Ketosynthase family 3 (KS3)" evidence="8">
    <location>
        <begin position="8"/>
        <end position="418"/>
    </location>
</feature>
<feature type="domain" description="PKS/mFAS DH" evidence="9">
    <location>
        <begin position="3561"/>
        <end position="3830"/>
    </location>
</feature>
<dbReference type="InterPro" id="IPR049552">
    <property type="entry name" value="PKS_DH_N"/>
</dbReference>
<feature type="domain" description="Carrier" evidence="7">
    <location>
        <begin position="4259"/>
        <end position="4337"/>
    </location>
</feature>
<dbReference type="InterPro" id="IPR001227">
    <property type="entry name" value="Ac_transferase_dom_sf"/>
</dbReference>
<feature type="active site" description="Proton acceptor; for dehydratase activity" evidence="5">
    <location>
        <position position="3593"/>
    </location>
</feature>
<dbReference type="InterPro" id="IPR009081">
    <property type="entry name" value="PP-bd_ACP"/>
</dbReference>
<feature type="domain" description="Carrier" evidence="7">
    <location>
        <begin position="902"/>
        <end position="980"/>
    </location>
</feature>
<dbReference type="Gene3D" id="3.10.129.110">
    <property type="entry name" value="Polyketide synthase dehydratase"/>
    <property type="match status" value="2"/>
</dbReference>
<dbReference type="Gene3D" id="3.30.70.3290">
    <property type="match status" value="3"/>
</dbReference>
<keyword evidence="1" id="KW-0596">Phosphopantetheine</keyword>
<feature type="region of interest" description="Disordered" evidence="6">
    <location>
        <begin position="855"/>
        <end position="904"/>
    </location>
</feature>
<dbReference type="InterPro" id="IPR050091">
    <property type="entry name" value="PKS_NRPS_Biosynth_Enz"/>
</dbReference>
<dbReference type="InterPro" id="IPR014030">
    <property type="entry name" value="Ketoacyl_synth_N"/>
</dbReference>
<feature type="active site" description="Proton donor; for dehydratase activity" evidence="5">
    <location>
        <position position="2087"/>
    </location>
</feature>
<keyword evidence="11" id="KW-1185">Reference proteome</keyword>
<feature type="domain" description="PKS/mFAS DH" evidence="9">
    <location>
        <begin position="1893"/>
        <end position="2163"/>
    </location>
</feature>
<dbReference type="Pfam" id="PF00550">
    <property type="entry name" value="PP-binding"/>
    <property type="match status" value="3"/>
</dbReference>
<gene>
    <name evidence="10" type="ORF">GCM10009751_07760</name>
</gene>
<dbReference type="Pfam" id="PF22953">
    <property type="entry name" value="SpnB_Rossmann"/>
    <property type="match status" value="1"/>
</dbReference>
<feature type="active site" description="Proton donor; for dehydratase activity" evidence="5">
    <location>
        <position position="3749"/>
    </location>
</feature>
<feature type="region of interest" description="N-terminal hotdog fold" evidence="5">
    <location>
        <begin position="1893"/>
        <end position="2013"/>
    </location>
</feature>
<feature type="region of interest" description="C-terminal hotdog fold" evidence="5">
    <location>
        <begin position="2030"/>
        <end position="2163"/>
    </location>
</feature>
<feature type="active site" description="Proton acceptor; for dehydratase activity" evidence="5">
    <location>
        <position position="1925"/>
    </location>
</feature>
<dbReference type="Gene3D" id="3.40.366.10">
    <property type="entry name" value="Malonyl-Coenzyme A Acyl Carrier Protein, domain 2"/>
    <property type="match status" value="3"/>
</dbReference>
<dbReference type="InterPro" id="IPR014043">
    <property type="entry name" value="Acyl_transferase_dom"/>
</dbReference>
<reference evidence="10 11" key="1">
    <citation type="journal article" date="2019" name="Int. J. Syst. Evol. Microbiol.">
        <title>The Global Catalogue of Microorganisms (GCM) 10K type strain sequencing project: providing services to taxonomists for standard genome sequencing and annotation.</title>
        <authorList>
            <consortium name="The Broad Institute Genomics Platform"/>
            <consortium name="The Broad Institute Genome Sequencing Center for Infectious Disease"/>
            <person name="Wu L."/>
            <person name="Ma J."/>
        </authorList>
    </citation>
    <scope>NUCLEOTIDE SEQUENCE [LARGE SCALE GENOMIC DNA]</scope>
    <source>
        <strain evidence="10 11">JCM 14326</strain>
    </source>
</reference>
<dbReference type="SMART" id="SM00827">
    <property type="entry name" value="PKS_AT"/>
    <property type="match status" value="3"/>
</dbReference>
<dbReference type="InterPro" id="IPR020806">
    <property type="entry name" value="PKS_PP-bd"/>
</dbReference>
<organism evidence="10 11">
    <name type="scientific">Myceligenerans crystallogenes</name>
    <dbReference type="NCBI Taxonomy" id="316335"/>
    <lineage>
        <taxon>Bacteria</taxon>
        <taxon>Bacillati</taxon>
        <taxon>Actinomycetota</taxon>
        <taxon>Actinomycetes</taxon>
        <taxon>Micrococcales</taxon>
        <taxon>Promicromonosporaceae</taxon>
        <taxon>Myceligenerans</taxon>
    </lineage>
</organism>
<dbReference type="PRINTS" id="PR01483">
    <property type="entry name" value="FASYNTHASE"/>
</dbReference>
<dbReference type="PANTHER" id="PTHR43775:SF51">
    <property type="entry name" value="INACTIVE PHENOLPHTHIOCEROL SYNTHESIS POLYKETIDE SYNTHASE TYPE I PKS1-RELATED"/>
    <property type="match status" value="1"/>
</dbReference>
<dbReference type="Gene3D" id="1.10.1200.10">
    <property type="entry name" value="ACP-like"/>
    <property type="match status" value="3"/>
</dbReference>
<dbReference type="PROSITE" id="PS00606">
    <property type="entry name" value="KS3_1"/>
    <property type="match status" value="2"/>
</dbReference>
<dbReference type="CDD" id="cd00833">
    <property type="entry name" value="PKS"/>
    <property type="match status" value="3"/>
</dbReference>
<dbReference type="InterPro" id="IPR020807">
    <property type="entry name" value="PKS_DH"/>
</dbReference>
<evidence type="ECO:0000256" key="3">
    <source>
        <dbReference type="ARBA" id="ARBA00022679"/>
    </source>
</evidence>
<dbReference type="InterPro" id="IPR036736">
    <property type="entry name" value="ACP-like_sf"/>
</dbReference>
<dbReference type="EMBL" id="BAAANL010000001">
    <property type="protein sequence ID" value="GAA1853523.1"/>
    <property type="molecule type" value="Genomic_DNA"/>
</dbReference>
<feature type="domain" description="Carrier" evidence="7">
    <location>
        <begin position="2590"/>
        <end position="2665"/>
    </location>
</feature>
<dbReference type="InterPro" id="IPR049551">
    <property type="entry name" value="PKS_DH_C"/>
</dbReference>
<dbReference type="SUPFAM" id="SSF47336">
    <property type="entry name" value="ACP-like"/>
    <property type="match status" value="3"/>
</dbReference>
<dbReference type="Gene3D" id="3.40.50.720">
    <property type="entry name" value="NAD(P)-binding Rossmann-like Domain"/>
    <property type="match status" value="2"/>
</dbReference>
<dbReference type="InterPro" id="IPR016035">
    <property type="entry name" value="Acyl_Trfase/lysoPLipase"/>
</dbReference>
<protein>
    <submittedName>
        <fullName evidence="10">Type I polyketide synthase</fullName>
    </submittedName>
</protein>
<evidence type="ECO:0000259" key="8">
    <source>
        <dbReference type="PROSITE" id="PS52004"/>
    </source>
</evidence>
<dbReference type="InterPro" id="IPR018201">
    <property type="entry name" value="Ketoacyl_synth_AS"/>
</dbReference>
<name>A0ABN2N5J8_9MICO</name>
<keyword evidence="3" id="KW-0808">Transferase</keyword>
<feature type="compositionally biased region" description="Low complexity" evidence="6">
    <location>
        <begin position="1416"/>
        <end position="1440"/>
    </location>
</feature>
<dbReference type="PROSITE" id="PS52019">
    <property type="entry name" value="PKS_MFAS_DH"/>
    <property type="match status" value="2"/>
</dbReference>
<dbReference type="SMART" id="SM01294">
    <property type="entry name" value="PKS_PP_betabranch"/>
    <property type="match status" value="2"/>
</dbReference>
<comment type="caution">
    <text evidence="10">The sequence shown here is derived from an EMBL/GenBank/DDBJ whole genome shotgun (WGS) entry which is preliminary data.</text>
</comment>
<dbReference type="SUPFAM" id="SSF55048">
    <property type="entry name" value="Probable ACP-binding domain of malonyl-CoA ACP transacylase"/>
    <property type="match status" value="3"/>
</dbReference>
<dbReference type="InterPro" id="IPR020841">
    <property type="entry name" value="PKS_Beta-ketoAc_synthase_dom"/>
</dbReference>
<evidence type="ECO:0000256" key="4">
    <source>
        <dbReference type="ARBA" id="ARBA00023315"/>
    </source>
</evidence>
<evidence type="ECO:0000313" key="11">
    <source>
        <dbReference type="Proteomes" id="UP001501094"/>
    </source>
</evidence>
<dbReference type="InterPro" id="IPR013968">
    <property type="entry name" value="PKS_KR"/>
</dbReference>
<dbReference type="InterPro" id="IPR032821">
    <property type="entry name" value="PKS_assoc"/>
</dbReference>
<dbReference type="SMART" id="SM00825">
    <property type="entry name" value="PKS_KS"/>
    <property type="match status" value="3"/>
</dbReference>
<dbReference type="SMART" id="SM00823">
    <property type="entry name" value="PKS_PP"/>
    <property type="match status" value="3"/>
</dbReference>
<dbReference type="SMART" id="SM00826">
    <property type="entry name" value="PKS_DH"/>
    <property type="match status" value="2"/>
</dbReference>
<dbReference type="SUPFAM" id="SSF51735">
    <property type="entry name" value="NAD(P)-binding Rossmann-fold domains"/>
    <property type="match status" value="4"/>
</dbReference>
<dbReference type="PROSITE" id="PS52004">
    <property type="entry name" value="KS3_2"/>
    <property type="match status" value="3"/>
</dbReference>
<proteinExistence type="predicted"/>
<feature type="domain" description="Ketosynthase family 3 (KS3)" evidence="8">
    <location>
        <begin position="2682"/>
        <end position="3106"/>
    </location>
</feature>
<dbReference type="Pfam" id="PF21089">
    <property type="entry name" value="PKS_DH_N"/>
    <property type="match status" value="2"/>
</dbReference>
<dbReference type="SMART" id="SM00822">
    <property type="entry name" value="PKS_KR"/>
    <property type="match status" value="2"/>
</dbReference>
<keyword evidence="4" id="KW-0012">Acyltransferase</keyword>
<dbReference type="Pfam" id="PF00698">
    <property type="entry name" value="Acyl_transf_1"/>
    <property type="match status" value="3"/>
</dbReference>
<keyword evidence="2" id="KW-0597">Phosphoprotein</keyword>
<dbReference type="Pfam" id="PF00109">
    <property type="entry name" value="ketoacyl-synt"/>
    <property type="match status" value="3"/>
</dbReference>
<evidence type="ECO:0000313" key="10">
    <source>
        <dbReference type="EMBL" id="GAA1853523.1"/>
    </source>
</evidence>
<dbReference type="CDD" id="cd08956">
    <property type="entry name" value="KR_3_FAS_SDR_x"/>
    <property type="match status" value="2"/>
</dbReference>
<dbReference type="InterPro" id="IPR006162">
    <property type="entry name" value="Ppantetheine_attach_site"/>
</dbReference>
<dbReference type="Pfam" id="PF08659">
    <property type="entry name" value="KR"/>
    <property type="match status" value="2"/>
</dbReference>
<evidence type="ECO:0000259" key="7">
    <source>
        <dbReference type="PROSITE" id="PS50075"/>
    </source>
</evidence>
<dbReference type="Proteomes" id="UP001501094">
    <property type="component" value="Unassembled WGS sequence"/>
</dbReference>
<evidence type="ECO:0000256" key="6">
    <source>
        <dbReference type="SAM" id="MobiDB-lite"/>
    </source>
</evidence>